<dbReference type="AlphaFoldDB" id="H2Y3U9"/>
<evidence type="ECO:0000313" key="3">
    <source>
        <dbReference type="Proteomes" id="UP000008144"/>
    </source>
</evidence>
<dbReference type="PANTHER" id="PTHR12436:SF38">
    <property type="entry name" value="SAC3 DOMAIN-CONTAINING PROTEIN 1"/>
    <property type="match status" value="1"/>
</dbReference>
<dbReference type="Gene3D" id="1.25.40.990">
    <property type="match status" value="1"/>
</dbReference>
<name>H2Y3U9_CIOIN</name>
<dbReference type="Pfam" id="PF03399">
    <property type="entry name" value="SAC3_GANP"/>
    <property type="match status" value="1"/>
</dbReference>
<dbReference type="PANTHER" id="PTHR12436">
    <property type="entry name" value="80 KDA MCM3-ASSOCIATED PROTEIN"/>
    <property type="match status" value="1"/>
</dbReference>
<dbReference type="Proteomes" id="UP000008144">
    <property type="component" value="Chromosome 5"/>
</dbReference>
<dbReference type="InterPro" id="IPR045107">
    <property type="entry name" value="SAC3/GANP/THP3"/>
</dbReference>
<accession>H2Y3U9</accession>
<sequence length="281" mass="32622">MAEQNPIVGTCRTMCPVTEFRFRSKHNLLHSFERARPTHQQTAKNETSDLCVKEFRRSAAGENVSDPRNLRTPETLLQTVNYLFTTILFKEGAQFNFIYDFIFDRLRSVRQDAVIQQLQIVQPMLCIGILERCVRFYVYAAYRAKLQPGLNIELHINTQHTNDCLKTLLLMYKGVGFKFRERVKLHHRLSLVAVHMLLHMQCHDTLCGLLINVPSHWWKQEPLQTVVGVIFAVFHKNYVRAVKLSQKLISEKRNIVLIAFSLSVDALRLDCVKMLCHSHSS</sequence>
<dbReference type="STRING" id="7719.ENSCINP00000036585"/>
<dbReference type="Ensembl" id="ENSCINT00000033531.1">
    <property type="protein sequence ID" value="ENSCINP00000036585.1"/>
    <property type="gene ID" value="ENSCING00000024593.1"/>
</dbReference>
<dbReference type="InParanoid" id="H2Y3U9"/>
<keyword evidence="3" id="KW-1185">Reference proteome</keyword>
<evidence type="ECO:0000259" key="1">
    <source>
        <dbReference type="Pfam" id="PF03399"/>
    </source>
</evidence>
<reference evidence="2" key="4">
    <citation type="submission" date="2025-09" db="UniProtKB">
        <authorList>
            <consortium name="Ensembl"/>
        </authorList>
    </citation>
    <scope>IDENTIFICATION</scope>
</reference>
<proteinExistence type="predicted"/>
<evidence type="ECO:0000313" key="2">
    <source>
        <dbReference type="Ensembl" id="ENSCINP00000036585.1"/>
    </source>
</evidence>
<dbReference type="GeneTree" id="ENSGT00940000160988"/>
<dbReference type="InterPro" id="IPR005062">
    <property type="entry name" value="SAC3/GANP/THP3_conserved"/>
</dbReference>
<dbReference type="HOGENOM" id="CLU_047746_0_0_1"/>
<reference evidence="2" key="3">
    <citation type="submission" date="2025-08" db="UniProtKB">
        <authorList>
            <consortium name="Ensembl"/>
        </authorList>
    </citation>
    <scope>IDENTIFICATION</scope>
</reference>
<reference evidence="3" key="1">
    <citation type="journal article" date="2002" name="Science">
        <title>The draft genome of Ciona intestinalis: insights into chordate and vertebrate origins.</title>
        <authorList>
            <person name="Dehal P."/>
            <person name="Satou Y."/>
            <person name="Campbell R.K."/>
            <person name="Chapman J."/>
            <person name="Degnan B."/>
            <person name="De Tomaso A."/>
            <person name="Davidson B."/>
            <person name="Di Gregorio A."/>
            <person name="Gelpke M."/>
            <person name="Goodstein D.M."/>
            <person name="Harafuji N."/>
            <person name="Hastings K.E."/>
            <person name="Ho I."/>
            <person name="Hotta K."/>
            <person name="Huang W."/>
            <person name="Kawashima T."/>
            <person name="Lemaire P."/>
            <person name="Martinez D."/>
            <person name="Meinertzhagen I.A."/>
            <person name="Necula S."/>
            <person name="Nonaka M."/>
            <person name="Putnam N."/>
            <person name="Rash S."/>
            <person name="Saiga H."/>
            <person name="Satake M."/>
            <person name="Terry A."/>
            <person name="Yamada L."/>
            <person name="Wang H.G."/>
            <person name="Awazu S."/>
            <person name="Azumi K."/>
            <person name="Boore J."/>
            <person name="Branno M."/>
            <person name="Chin-Bow S."/>
            <person name="DeSantis R."/>
            <person name="Doyle S."/>
            <person name="Francino P."/>
            <person name="Keys D.N."/>
            <person name="Haga S."/>
            <person name="Hayashi H."/>
            <person name="Hino K."/>
            <person name="Imai K.S."/>
            <person name="Inaba K."/>
            <person name="Kano S."/>
            <person name="Kobayashi K."/>
            <person name="Kobayashi M."/>
            <person name="Lee B.I."/>
            <person name="Makabe K.W."/>
            <person name="Manohar C."/>
            <person name="Matassi G."/>
            <person name="Medina M."/>
            <person name="Mochizuki Y."/>
            <person name="Mount S."/>
            <person name="Morishita T."/>
            <person name="Miura S."/>
            <person name="Nakayama A."/>
            <person name="Nishizaka S."/>
            <person name="Nomoto H."/>
            <person name="Ohta F."/>
            <person name="Oishi K."/>
            <person name="Rigoutsos I."/>
            <person name="Sano M."/>
            <person name="Sasaki A."/>
            <person name="Sasakura Y."/>
            <person name="Shoguchi E."/>
            <person name="Shin-i T."/>
            <person name="Spagnuolo A."/>
            <person name="Stainier D."/>
            <person name="Suzuki M.M."/>
            <person name="Tassy O."/>
            <person name="Takatori N."/>
            <person name="Tokuoka M."/>
            <person name="Yagi K."/>
            <person name="Yoshizaki F."/>
            <person name="Wada S."/>
            <person name="Zhang C."/>
            <person name="Hyatt P.D."/>
            <person name="Larimer F."/>
            <person name="Detter C."/>
            <person name="Doggett N."/>
            <person name="Glavina T."/>
            <person name="Hawkins T."/>
            <person name="Richardson P."/>
            <person name="Lucas S."/>
            <person name="Kohara Y."/>
            <person name="Levine M."/>
            <person name="Satoh N."/>
            <person name="Rokhsar D.S."/>
        </authorList>
    </citation>
    <scope>NUCLEOTIDE SEQUENCE [LARGE SCALE GENOMIC DNA]</scope>
</reference>
<protein>
    <recommendedName>
        <fullName evidence="1">SAC3/GANP/THP3 conserved domain-containing protein</fullName>
    </recommendedName>
</protein>
<feature type="domain" description="SAC3/GANP/THP3 conserved" evidence="1">
    <location>
        <begin position="14"/>
        <end position="279"/>
    </location>
</feature>
<organism evidence="2 3">
    <name type="scientific">Ciona intestinalis</name>
    <name type="common">Transparent sea squirt</name>
    <name type="synonym">Ascidia intestinalis</name>
    <dbReference type="NCBI Taxonomy" id="7719"/>
    <lineage>
        <taxon>Eukaryota</taxon>
        <taxon>Metazoa</taxon>
        <taxon>Chordata</taxon>
        <taxon>Tunicata</taxon>
        <taxon>Ascidiacea</taxon>
        <taxon>Phlebobranchia</taxon>
        <taxon>Cionidae</taxon>
        <taxon>Ciona</taxon>
    </lineage>
</organism>
<reference evidence="2" key="2">
    <citation type="journal article" date="2008" name="Genome Biol.">
        <title>Improved genome assembly and evidence-based global gene model set for the chordate Ciona intestinalis: new insight into intron and operon populations.</title>
        <authorList>
            <person name="Satou Y."/>
            <person name="Mineta K."/>
            <person name="Ogasawara M."/>
            <person name="Sasakura Y."/>
            <person name="Shoguchi E."/>
            <person name="Ueno K."/>
            <person name="Yamada L."/>
            <person name="Matsumoto J."/>
            <person name="Wasserscheid J."/>
            <person name="Dewar K."/>
            <person name="Wiley G.B."/>
            <person name="Macmil S.L."/>
            <person name="Roe B.A."/>
            <person name="Zeller R.W."/>
            <person name="Hastings K.E."/>
            <person name="Lemaire P."/>
            <person name="Lindquist E."/>
            <person name="Endo T."/>
            <person name="Hotta K."/>
            <person name="Inaba K."/>
        </authorList>
    </citation>
    <scope>NUCLEOTIDE SEQUENCE [LARGE SCALE GENOMIC DNA]</scope>
    <source>
        <strain evidence="2">wild type</strain>
    </source>
</reference>
<dbReference type="EMBL" id="EAAA01002152">
    <property type="status" value="NOT_ANNOTATED_CDS"/>
    <property type="molecule type" value="Genomic_DNA"/>
</dbReference>